<dbReference type="SMART" id="SM00835">
    <property type="entry name" value="Cupin_1"/>
    <property type="match status" value="2"/>
</dbReference>
<reference evidence="8" key="1">
    <citation type="submission" date="2020-08" db="EMBL/GenBank/DDBJ databases">
        <title>Plant Genome Project.</title>
        <authorList>
            <person name="Zhang R.-G."/>
        </authorList>
    </citation>
    <scope>NUCLEOTIDE SEQUENCE</scope>
    <source>
        <strain evidence="8">WSP0</strain>
        <tissue evidence="8">Leaf</tissue>
    </source>
</reference>
<evidence type="ECO:0000256" key="6">
    <source>
        <dbReference type="SAM" id="MobiDB-lite"/>
    </source>
</evidence>
<comment type="function">
    <text evidence="5">Seed storage protein.</text>
</comment>
<keyword evidence="3 5" id="KW-0708">Seed storage protein</keyword>
<dbReference type="PANTHER" id="PTHR31189">
    <property type="entry name" value="OS03G0336100 PROTEIN-RELATED"/>
    <property type="match status" value="1"/>
</dbReference>
<evidence type="ECO:0000256" key="5">
    <source>
        <dbReference type="RuleBase" id="RU003681"/>
    </source>
</evidence>
<proteinExistence type="inferred from homology"/>
<dbReference type="PANTHER" id="PTHR31189:SF76">
    <property type="entry name" value="11S GLOBULIN SUBUNIT BETA-LIKE"/>
    <property type="match status" value="1"/>
</dbReference>
<dbReference type="FunFam" id="2.60.120.10:FF:000073">
    <property type="entry name" value="Glycinin G1"/>
    <property type="match status" value="1"/>
</dbReference>
<evidence type="ECO:0000256" key="3">
    <source>
        <dbReference type="ARBA" id="ARBA00023129"/>
    </source>
</evidence>
<keyword evidence="9" id="KW-1185">Reference proteome</keyword>
<dbReference type="CDD" id="cd02243">
    <property type="entry name" value="cupin_11S_legumin_C"/>
    <property type="match status" value="1"/>
</dbReference>
<evidence type="ECO:0000256" key="2">
    <source>
        <dbReference type="ARBA" id="ARBA00022761"/>
    </source>
</evidence>
<dbReference type="EMBL" id="JACTNZ010000002">
    <property type="protein sequence ID" value="KAG5560340.1"/>
    <property type="molecule type" value="Genomic_DNA"/>
</dbReference>
<dbReference type="PRINTS" id="PR00439">
    <property type="entry name" value="11SGLOBULIN"/>
</dbReference>
<dbReference type="GO" id="GO:0045735">
    <property type="term" value="F:nutrient reservoir activity"/>
    <property type="evidence" value="ECO:0007669"/>
    <property type="project" value="UniProtKB-KW"/>
</dbReference>
<dbReference type="InterPro" id="IPR022379">
    <property type="entry name" value="11S_seedstore_CS"/>
</dbReference>
<evidence type="ECO:0000256" key="4">
    <source>
        <dbReference type="ARBA" id="ARBA00023157"/>
    </source>
</evidence>
<feature type="compositionally biased region" description="Basic and acidic residues" evidence="6">
    <location>
        <begin position="218"/>
        <end position="228"/>
    </location>
</feature>
<dbReference type="InterPro" id="IPR006045">
    <property type="entry name" value="Cupin_1"/>
</dbReference>
<dbReference type="InterPro" id="IPR014710">
    <property type="entry name" value="RmlC-like_jellyroll"/>
</dbReference>
<gene>
    <name evidence="8" type="ORF">RHGRI_003589</name>
</gene>
<name>A0AAV6L6L9_9ERIC</name>
<accession>A0AAV6L6L9</accession>
<dbReference type="InterPro" id="IPR050253">
    <property type="entry name" value="Seed_Storage-Functional"/>
</dbReference>
<evidence type="ECO:0000256" key="1">
    <source>
        <dbReference type="ARBA" id="ARBA00007178"/>
    </source>
</evidence>
<dbReference type="Proteomes" id="UP000823749">
    <property type="component" value="Chromosome 2"/>
</dbReference>
<feature type="domain" description="Cupin type-1" evidence="7">
    <location>
        <begin position="246"/>
        <end position="395"/>
    </location>
</feature>
<feature type="domain" description="Cupin type-1" evidence="7">
    <location>
        <begin position="32"/>
        <end position="189"/>
    </location>
</feature>
<dbReference type="CDD" id="cd02242">
    <property type="entry name" value="cupin_11S_legumin_N"/>
    <property type="match status" value="1"/>
</dbReference>
<comment type="subunit">
    <text evidence="5">Hexamer; each subunit is composed of an acidic and a basic chain derived from a single precursor and linked by a disulfide bond.</text>
</comment>
<feature type="region of interest" description="Disordered" evidence="6">
    <location>
        <begin position="213"/>
        <end position="232"/>
    </location>
</feature>
<dbReference type="SUPFAM" id="SSF51182">
    <property type="entry name" value="RmlC-like cupins"/>
    <property type="match status" value="1"/>
</dbReference>
<evidence type="ECO:0000259" key="7">
    <source>
        <dbReference type="SMART" id="SM00835"/>
    </source>
</evidence>
<keyword evidence="2 5" id="KW-0758">Storage protein</keyword>
<protein>
    <recommendedName>
        <fullName evidence="7">Cupin type-1 domain-containing protein</fullName>
    </recommendedName>
</protein>
<dbReference type="Pfam" id="PF00190">
    <property type="entry name" value="Cupin_1"/>
    <property type="match status" value="2"/>
</dbReference>
<evidence type="ECO:0000313" key="9">
    <source>
        <dbReference type="Proteomes" id="UP000823749"/>
    </source>
</evidence>
<dbReference type="PROSITE" id="PS00305">
    <property type="entry name" value="11S_SEED_STORAGE"/>
    <property type="match status" value="1"/>
</dbReference>
<dbReference type="InterPro" id="IPR006044">
    <property type="entry name" value="11S_seedstore_pln"/>
</dbReference>
<evidence type="ECO:0000313" key="8">
    <source>
        <dbReference type="EMBL" id="KAG5560340.1"/>
    </source>
</evidence>
<comment type="caution">
    <text evidence="8">The sequence shown here is derived from an EMBL/GenBank/DDBJ whole genome shotgun (WGS) entry which is preliminary data.</text>
</comment>
<comment type="similarity">
    <text evidence="1 5">Belongs to the 11S seed storage protein (globulins) family.</text>
</comment>
<sequence length="419" mass="47160">MEQQQQQLRWQELRGAQQHRLRANTDCQIQRINALEPDHRIEAEAGLTEIWDQNNNEELRCAGVAAVRHQIQPRGLLGIQGTVISGCAETFESVSQTGGGREEGQRPRDRHQKIRQIRQGDIIALPAGVARWAYNNGETPLVFVSLLDLANDANQLDLNFRAENAGNVFSGFDDQTLADIFNVDTETARRLQGRDDRRGMIVRVEREFEVISPQYQGEEERERERRDNNGTTNGLEETLCTFRLKENIGDPSKADVYNPRGGRVSTLNSQNLPVLGWVQLSAERGVLYRNALMAPLWNINAHSIIYILQGSGRLQIVGNSGDSAFDNHVREGQIIVVPQNFAVIKKASDQGLEWISFKTSGNAMTSQLAGRLSAIRNIPEEVLMNSYDISRDEARSLKYNREEVTVFGPGSRSQREREA</sequence>
<dbReference type="InterPro" id="IPR011051">
    <property type="entry name" value="RmlC_Cupin_sf"/>
</dbReference>
<dbReference type="Gene3D" id="2.60.120.10">
    <property type="entry name" value="Jelly Rolls"/>
    <property type="match status" value="3"/>
</dbReference>
<organism evidence="8 9">
    <name type="scientific">Rhododendron griersonianum</name>
    <dbReference type="NCBI Taxonomy" id="479676"/>
    <lineage>
        <taxon>Eukaryota</taxon>
        <taxon>Viridiplantae</taxon>
        <taxon>Streptophyta</taxon>
        <taxon>Embryophyta</taxon>
        <taxon>Tracheophyta</taxon>
        <taxon>Spermatophyta</taxon>
        <taxon>Magnoliopsida</taxon>
        <taxon>eudicotyledons</taxon>
        <taxon>Gunneridae</taxon>
        <taxon>Pentapetalae</taxon>
        <taxon>asterids</taxon>
        <taxon>Ericales</taxon>
        <taxon>Ericaceae</taxon>
        <taxon>Ericoideae</taxon>
        <taxon>Rhodoreae</taxon>
        <taxon>Rhododendron</taxon>
    </lineage>
</organism>
<dbReference type="AlphaFoldDB" id="A0AAV6L6L9"/>
<keyword evidence="4 5" id="KW-1015">Disulfide bond</keyword>